<evidence type="ECO:0000313" key="2">
    <source>
        <dbReference type="EMBL" id="MBB6690142.1"/>
    </source>
</evidence>
<accession>A0A841TTE1</accession>
<organism evidence="2 3">
    <name type="scientific">Cohnella xylanilytica</name>
    <dbReference type="NCBI Taxonomy" id="557555"/>
    <lineage>
        <taxon>Bacteria</taxon>
        <taxon>Bacillati</taxon>
        <taxon>Bacillota</taxon>
        <taxon>Bacilli</taxon>
        <taxon>Bacillales</taxon>
        <taxon>Paenibacillaceae</taxon>
        <taxon>Cohnella</taxon>
    </lineage>
</organism>
<keyword evidence="1" id="KW-0812">Transmembrane</keyword>
<proteinExistence type="predicted"/>
<keyword evidence="3" id="KW-1185">Reference proteome</keyword>
<dbReference type="AlphaFoldDB" id="A0A841TTE1"/>
<name>A0A841TTE1_9BACL</name>
<dbReference type="Proteomes" id="UP000553776">
    <property type="component" value="Unassembled WGS sequence"/>
</dbReference>
<protein>
    <submittedName>
        <fullName evidence="2">Uncharacterized protein</fullName>
    </submittedName>
</protein>
<gene>
    <name evidence="2" type="ORF">H7B90_01890</name>
</gene>
<keyword evidence="1" id="KW-1133">Transmembrane helix</keyword>
<feature type="transmembrane region" description="Helical" evidence="1">
    <location>
        <begin position="20"/>
        <end position="39"/>
    </location>
</feature>
<reference evidence="2 3" key="1">
    <citation type="submission" date="2020-08" db="EMBL/GenBank/DDBJ databases">
        <title>Cohnella phylogeny.</title>
        <authorList>
            <person name="Dunlap C."/>
        </authorList>
    </citation>
    <scope>NUCLEOTIDE SEQUENCE [LARGE SCALE GENOMIC DNA]</scope>
    <source>
        <strain evidence="2 3">DSM 25239</strain>
    </source>
</reference>
<dbReference type="RefSeq" id="WP_185134174.1">
    <property type="nucleotide sequence ID" value="NZ_BORM01000006.1"/>
</dbReference>
<sequence>MNDRDRNRRAAEWFAAAESWIRKGIAVLAALLVLAQLALHYPAARSLLTPAVHGEGTRYRSE</sequence>
<dbReference type="EMBL" id="JACJVR010000005">
    <property type="protein sequence ID" value="MBB6690142.1"/>
    <property type="molecule type" value="Genomic_DNA"/>
</dbReference>
<evidence type="ECO:0000313" key="3">
    <source>
        <dbReference type="Proteomes" id="UP000553776"/>
    </source>
</evidence>
<evidence type="ECO:0000256" key="1">
    <source>
        <dbReference type="SAM" id="Phobius"/>
    </source>
</evidence>
<keyword evidence="1" id="KW-0472">Membrane</keyword>
<comment type="caution">
    <text evidence="2">The sequence shown here is derived from an EMBL/GenBank/DDBJ whole genome shotgun (WGS) entry which is preliminary data.</text>
</comment>